<dbReference type="InterPro" id="IPR013325">
    <property type="entry name" value="RNA_pol_sigma_r2"/>
</dbReference>
<organism evidence="2 3">
    <name type="scientific">Jejuia spongiicola</name>
    <dbReference type="NCBI Taxonomy" id="2942207"/>
    <lineage>
        <taxon>Bacteria</taxon>
        <taxon>Pseudomonadati</taxon>
        <taxon>Bacteroidota</taxon>
        <taxon>Flavobacteriia</taxon>
        <taxon>Flavobacteriales</taxon>
        <taxon>Flavobacteriaceae</taxon>
        <taxon>Jejuia</taxon>
    </lineage>
</organism>
<evidence type="ECO:0000313" key="2">
    <source>
        <dbReference type="EMBL" id="MCL6296236.1"/>
    </source>
</evidence>
<dbReference type="Gene3D" id="1.10.10.10">
    <property type="entry name" value="Winged helix-like DNA-binding domain superfamily/Winged helix DNA-binding domain"/>
    <property type="match status" value="1"/>
</dbReference>
<dbReference type="Proteomes" id="UP001165381">
    <property type="component" value="Unassembled WGS sequence"/>
</dbReference>
<dbReference type="InterPro" id="IPR013324">
    <property type="entry name" value="RNA_pol_sigma_r3/r4-like"/>
</dbReference>
<dbReference type="NCBIfam" id="TIGR02937">
    <property type="entry name" value="sigma70-ECF"/>
    <property type="match status" value="1"/>
</dbReference>
<dbReference type="InterPro" id="IPR036388">
    <property type="entry name" value="WH-like_DNA-bd_sf"/>
</dbReference>
<feature type="coiled-coil region" evidence="1">
    <location>
        <begin position="107"/>
        <end position="134"/>
    </location>
</feature>
<dbReference type="RefSeq" id="WP_249973709.1">
    <property type="nucleotide sequence ID" value="NZ_JAMFLZ010000007.1"/>
</dbReference>
<comment type="caution">
    <text evidence="2">The sequence shown here is derived from an EMBL/GenBank/DDBJ whole genome shotgun (WGS) entry which is preliminary data.</text>
</comment>
<gene>
    <name evidence="2" type="ORF">M3P09_14585</name>
</gene>
<sequence>MLESNLIEGLKKGDKHVLKHIYISNKAAFLNFAKKYPISKEEIVDIYQDSIVALRENAINGKIDDLKSTLKTYLFSIGKYMIYKKLKQNKKMHLIDDLLEFETSNELKAFNEINNELSQEQVQLQRAFKNLGQKCKDVLTLFYYRGFNLEEIMVELNYTNKDVVKSQKSRCIKTLKTMILKHNNG</sequence>
<dbReference type="Gene3D" id="1.10.1740.10">
    <property type="match status" value="1"/>
</dbReference>
<keyword evidence="1" id="KW-0175">Coiled coil</keyword>
<dbReference type="SUPFAM" id="SSF88659">
    <property type="entry name" value="Sigma3 and sigma4 domains of RNA polymerase sigma factors"/>
    <property type="match status" value="1"/>
</dbReference>
<accession>A0ABT0QGX0</accession>
<evidence type="ECO:0000256" key="1">
    <source>
        <dbReference type="SAM" id="Coils"/>
    </source>
</evidence>
<evidence type="ECO:0000313" key="3">
    <source>
        <dbReference type="Proteomes" id="UP001165381"/>
    </source>
</evidence>
<proteinExistence type="predicted"/>
<reference evidence="2" key="1">
    <citation type="submission" date="2022-05" db="EMBL/GenBank/DDBJ databases">
        <authorList>
            <person name="Park J.-S."/>
        </authorList>
    </citation>
    <scope>NUCLEOTIDE SEQUENCE</scope>
    <source>
        <strain evidence="2">2012CJ34-3</strain>
    </source>
</reference>
<protein>
    <submittedName>
        <fullName evidence="2">Sigma-70 family RNA polymerase sigma factor</fullName>
    </submittedName>
</protein>
<keyword evidence="3" id="KW-1185">Reference proteome</keyword>
<name>A0ABT0QGX0_9FLAO</name>
<dbReference type="EMBL" id="JAMFLZ010000007">
    <property type="protein sequence ID" value="MCL6296236.1"/>
    <property type="molecule type" value="Genomic_DNA"/>
</dbReference>
<dbReference type="SUPFAM" id="SSF88946">
    <property type="entry name" value="Sigma2 domain of RNA polymerase sigma factors"/>
    <property type="match status" value="1"/>
</dbReference>
<dbReference type="InterPro" id="IPR014284">
    <property type="entry name" value="RNA_pol_sigma-70_dom"/>
</dbReference>